<dbReference type="EMBL" id="SLXP01000010">
    <property type="protein sequence ID" value="TCP39767.1"/>
    <property type="molecule type" value="Genomic_DNA"/>
</dbReference>
<sequence length="109" mass="11882">MPDHPASDTTTANRNATDRAEPDLAREIAALRREVTQLNAQRFFQINGSVWRVVGVQFLRGLAMGFGTVVGATALVSIIAFSLSQIDFIPVIGDWAAEIAREIQENTTP</sequence>
<keyword evidence="2" id="KW-0472">Membrane</keyword>
<keyword evidence="2" id="KW-0812">Transmembrane</keyword>
<accession>A0A4R2PV25</accession>
<comment type="caution">
    <text evidence="3">The sequence shown here is derived from an EMBL/GenBank/DDBJ whole genome shotgun (WGS) entry which is preliminary data.</text>
</comment>
<proteinExistence type="predicted"/>
<evidence type="ECO:0000313" key="3">
    <source>
        <dbReference type="EMBL" id="TCP39767.1"/>
    </source>
</evidence>
<organism evidence="3 4">
    <name type="scientific">Rhodovulum marinum</name>
    <dbReference type="NCBI Taxonomy" id="320662"/>
    <lineage>
        <taxon>Bacteria</taxon>
        <taxon>Pseudomonadati</taxon>
        <taxon>Pseudomonadota</taxon>
        <taxon>Alphaproteobacteria</taxon>
        <taxon>Rhodobacterales</taxon>
        <taxon>Paracoccaceae</taxon>
        <taxon>Rhodovulum</taxon>
    </lineage>
</organism>
<feature type="region of interest" description="Disordered" evidence="1">
    <location>
        <begin position="1"/>
        <end position="20"/>
    </location>
</feature>
<dbReference type="Proteomes" id="UP000294835">
    <property type="component" value="Unassembled WGS sequence"/>
</dbReference>
<feature type="transmembrane region" description="Helical" evidence="2">
    <location>
        <begin position="62"/>
        <end position="83"/>
    </location>
</feature>
<evidence type="ECO:0000256" key="2">
    <source>
        <dbReference type="SAM" id="Phobius"/>
    </source>
</evidence>
<dbReference type="InterPro" id="IPR043723">
    <property type="entry name" value="DUF5665"/>
</dbReference>
<reference evidence="3 4" key="1">
    <citation type="submission" date="2019-03" db="EMBL/GenBank/DDBJ databases">
        <title>Genomic Encyclopedia of Type Strains, Phase IV (KMG-IV): sequencing the most valuable type-strain genomes for metagenomic binning, comparative biology and taxonomic classification.</title>
        <authorList>
            <person name="Goeker M."/>
        </authorList>
    </citation>
    <scope>NUCLEOTIDE SEQUENCE [LARGE SCALE GENOMIC DNA]</scope>
    <source>
        <strain evidence="3 4">DSM 18063</strain>
    </source>
</reference>
<name>A0A4R2PV25_9RHOB</name>
<dbReference type="AlphaFoldDB" id="A0A4R2PV25"/>
<keyword evidence="2" id="KW-1133">Transmembrane helix</keyword>
<protein>
    <submittedName>
        <fullName evidence="3">Uncharacterized protein</fullName>
    </submittedName>
</protein>
<dbReference type="Pfam" id="PF18910">
    <property type="entry name" value="DUF5665"/>
    <property type="match status" value="1"/>
</dbReference>
<evidence type="ECO:0000313" key="4">
    <source>
        <dbReference type="Proteomes" id="UP000294835"/>
    </source>
</evidence>
<gene>
    <name evidence="3" type="ORF">EV662_11072</name>
</gene>
<keyword evidence="4" id="KW-1185">Reference proteome</keyword>
<dbReference type="RefSeq" id="WP_243695865.1">
    <property type="nucleotide sequence ID" value="NZ_SLXP01000010.1"/>
</dbReference>
<evidence type="ECO:0000256" key="1">
    <source>
        <dbReference type="SAM" id="MobiDB-lite"/>
    </source>
</evidence>